<reference evidence="3 4" key="1">
    <citation type="submission" date="2016-07" db="EMBL/GenBank/DDBJ databases">
        <title>Pervasive Adenine N6-methylation of Active Genes in Fungi.</title>
        <authorList>
            <consortium name="DOE Joint Genome Institute"/>
            <person name="Mondo S.J."/>
            <person name="Dannebaum R.O."/>
            <person name="Kuo R.C."/>
            <person name="Labutti K."/>
            <person name="Haridas S."/>
            <person name="Kuo A."/>
            <person name="Salamov A."/>
            <person name="Ahrendt S.R."/>
            <person name="Lipzen A."/>
            <person name="Sullivan W."/>
            <person name="Andreopoulos W.B."/>
            <person name="Clum A."/>
            <person name="Lindquist E."/>
            <person name="Daum C."/>
            <person name="Ramamoorthy G.K."/>
            <person name="Gryganskyi A."/>
            <person name="Culley D."/>
            <person name="Magnuson J.K."/>
            <person name="James T.Y."/>
            <person name="O'Malley M.A."/>
            <person name="Stajich J.E."/>
            <person name="Spatafora J.W."/>
            <person name="Visel A."/>
            <person name="Grigoriev I.V."/>
        </authorList>
    </citation>
    <scope>NUCLEOTIDE SEQUENCE [LARGE SCALE GENOMIC DNA]</scope>
    <source>
        <strain evidence="3 4">PL171</strain>
    </source>
</reference>
<dbReference type="Gene3D" id="1.25.40.10">
    <property type="entry name" value="Tetratricopeptide repeat domain"/>
    <property type="match status" value="2"/>
</dbReference>
<dbReference type="AlphaFoldDB" id="A0A1Y2H6F2"/>
<keyword evidence="1" id="KW-0802">TPR repeat</keyword>
<dbReference type="GO" id="GO:0042073">
    <property type="term" value="P:intraciliary transport"/>
    <property type="evidence" value="ECO:0007669"/>
    <property type="project" value="TreeGrafter"/>
</dbReference>
<evidence type="ECO:0000313" key="3">
    <source>
        <dbReference type="EMBL" id="ORZ30140.1"/>
    </source>
</evidence>
<feature type="compositionally biased region" description="Low complexity" evidence="2">
    <location>
        <begin position="8"/>
        <end position="47"/>
    </location>
</feature>
<dbReference type="GO" id="GO:0005814">
    <property type="term" value="C:centriole"/>
    <property type="evidence" value="ECO:0007669"/>
    <property type="project" value="TreeGrafter"/>
</dbReference>
<dbReference type="PROSITE" id="PS50005">
    <property type="entry name" value="TPR"/>
    <property type="match status" value="3"/>
</dbReference>
<feature type="region of interest" description="Disordered" evidence="2">
    <location>
        <begin position="1"/>
        <end position="136"/>
    </location>
</feature>
<feature type="repeat" description="TPR" evidence="1">
    <location>
        <begin position="631"/>
        <end position="664"/>
    </location>
</feature>
<dbReference type="Pfam" id="PF13432">
    <property type="entry name" value="TPR_16"/>
    <property type="match status" value="2"/>
</dbReference>
<dbReference type="GO" id="GO:0036064">
    <property type="term" value="C:ciliary basal body"/>
    <property type="evidence" value="ECO:0007669"/>
    <property type="project" value="TreeGrafter"/>
</dbReference>
<organism evidence="3 4">
    <name type="scientific">Catenaria anguillulae PL171</name>
    <dbReference type="NCBI Taxonomy" id="765915"/>
    <lineage>
        <taxon>Eukaryota</taxon>
        <taxon>Fungi</taxon>
        <taxon>Fungi incertae sedis</taxon>
        <taxon>Blastocladiomycota</taxon>
        <taxon>Blastocladiomycetes</taxon>
        <taxon>Blastocladiales</taxon>
        <taxon>Catenariaceae</taxon>
        <taxon>Catenaria</taxon>
    </lineage>
</organism>
<dbReference type="STRING" id="765915.A0A1Y2H6F2"/>
<evidence type="ECO:0000256" key="1">
    <source>
        <dbReference type="PROSITE-ProRule" id="PRU00339"/>
    </source>
</evidence>
<dbReference type="GO" id="GO:0097546">
    <property type="term" value="C:ciliary base"/>
    <property type="evidence" value="ECO:0007669"/>
    <property type="project" value="TreeGrafter"/>
</dbReference>
<dbReference type="Proteomes" id="UP000193411">
    <property type="component" value="Unassembled WGS sequence"/>
</dbReference>
<dbReference type="InterPro" id="IPR019734">
    <property type="entry name" value="TPR_rpt"/>
</dbReference>
<dbReference type="GO" id="GO:0097730">
    <property type="term" value="C:non-motile cilium"/>
    <property type="evidence" value="ECO:0007669"/>
    <property type="project" value="TreeGrafter"/>
</dbReference>
<feature type="compositionally biased region" description="Polar residues" evidence="2">
    <location>
        <begin position="797"/>
        <end position="810"/>
    </location>
</feature>
<evidence type="ECO:0000313" key="4">
    <source>
        <dbReference type="Proteomes" id="UP000193411"/>
    </source>
</evidence>
<dbReference type="EMBL" id="MCFL01000100">
    <property type="protein sequence ID" value="ORZ30140.1"/>
    <property type="molecule type" value="Genomic_DNA"/>
</dbReference>
<dbReference type="InterPro" id="IPR011990">
    <property type="entry name" value="TPR-like_helical_dom_sf"/>
</dbReference>
<comment type="caution">
    <text evidence="3">The sequence shown here is derived from an EMBL/GenBank/DDBJ whole genome shotgun (WGS) entry which is preliminary data.</text>
</comment>
<dbReference type="PANTHER" id="PTHR44117">
    <property type="entry name" value="INTRAFLAGELLAR TRANSPORT PROTEIN 88 HOMOLOG"/>
    <property type="match status" value="1"/>
</dbReference>
<keyword evidence="4" id="KW-1185">Reference proteome</keyword>
<feature type="repeat" description="TPR" evidence="1">
    <location>
        <begin position="529"/>
        <end position="562"/>
    </location>
</feature>
<dbReference type="GO" id="GO:0019894">
    <property type="term" value="F:kinesin binding"/>
    <property type="evidence" value="ECO:0007669"/>
    <property type="project" value="TreeGrafter"/>
</dbReference>
<proteinExistence type="predicted"/>
<dbReference type="SUPFAM" id="SSF48452">
    <property type="entry name" value="TPR-like"/>
    <property type="match status" value="3"/>
</dbReference>
<feature type="repeat" description="TPR" evidence="1">
    <location>
        <begin position="244"/>
        <end position="277"/>
    </location>
</feature>
<feature type="compositionally biased region" description="Low complexity" evidence="2">
    <location>
        <begin position="78"/>
        <end position="89"/>
    </location>
</feature>
<evidence type="ECO:0000256" key="2">
    <source>
        <dbReference type="SAM" id="MobiDB-lite"/>
    </source>
</evidence>
<dbReference type="Pfam" id="PF13428">
    <property type="entry name" value="TPR_14"/>
    <property type="match status" value="1"/>
</dbReference>
<feature type="region of interest" description="Disordered" evidence="2">
    <location>
        <begin position="792"/>
        <end position="855"/>
    </location>
</feature>
<dbReference type="GO" id="GO:1905515">
    <property type="term" value="P:non-motile cilium assembly"/>
    <property type="evidence" value="ECO:0007669"/>
    <property type="project" value="TreeGrafter"/>
</dbReference>
<accession>A0A1Y2H6F2</accession>
<protein>
    <submittedName>
        <fullName evidence="3">Uncharacterized protein</fullName>
    </submittedName>
</protein>
<dbReference type="Pfam" id="PF13414">
    <property type="entry name" value="TPR_11"/>
    <property type="match status" value="1"/>
</dbReference>
<dbReference type="SMART" id="SM00028">
    <property type="entry name" value="TPR"/>
    <property type="match status" value="9"/>
</dbReference>
<sequence>MPPPAPYIPGAYPTTSAGRSSTAAAAATGAAIPPASSWGARAGMQSRAGGGAGPGYSRAGPMTAGGSGGADPKRPVTSSRAAGYSSRGRPTTANMAAFDPFRGSKAGSPPGGLGSSATNGGNSDPTKSEPSPEDQVRDMERHIYALLHESAMTCTASPSGRYTTAAGTDPTTASGLAKAKEAVKRERALVRHREHLGLMDTVNLDLTYCVLVNLAHHYALAGMPAEAISTYTAVVKNKTFHQSGRLRVNMGNLYLGMGKVSQAIKMYRMALDQLQPNQHRDLRLKVLHNLSVAFFRAGQLGDAVTALETVMESKPDHRAGFHLVVCYYALGEKDKMRRAFQRLVAVPYPKIETDPEAAGTSTAGAGGASSPAAAAAMGFAFDDSSLLATDDPLRNLARTTIKQIERKVLLAGKLIARALDASASPDLITQTYDWLADTVRGSPAAAVAAELEMAKAVHYLRARDTPRAASCLQEFARRAAADAAGAGDAGQVAASMAYTNLAFLALLEGDTQVAAEYAEQAIAKDRYNARAHSNRGNAYFAAGEWASARDMYVEAVSLDAECTEAAFNLGLVYKQLGMWKEAGRAFDKLHSMLRGSPEVVWNLADIHERTGNLSGALEWYSVLISITPTDPSVLAKLGSLHARANDPAQALHHFSEAHRYDPGHTDALAWLAHHHVKCEAYESALPLFERLSVQEPREIQWPLMAASCLRRSGRYDKALEAYRAVHERWPQSVEALRFLVRLAADVNAKELPEWRDRLAKVEAKGTAAGGEEGAGSGMMMGGMVTTAVAGGDGGIKTNGSRDSVRGSGTSLQGGGASVLGQQSGLFGTEPPRRESGAVYKEDAGGDEYNVEDMLP</sequence>
<feature type="compositionally biased region" description="Acidic residues" evidence="2">
    <location>
        <begin position="844"/>
        <end position="855"/>
    </location>
</feature>
<dbReference type="OrthoDB" id="1926212at2759"/>
<feature type="compositionally biased region" description="Basic and acidic residues" evidence="2">
    <location>
        <begin position="830"/>
        <end position="843"/>
    </location>
</feature>
<dbReference type="PANTHER" id="PTHR44117:SF1">
    <property type="entry name" value="INTRAFLAGELLAR TRANSPORT PROTEIN 88 HOMOLOG"/>
    <property type="match status" value="1"/>
</dbReference>
<gene>
    <name evidence="3" type="ORF">BCR44DRAFT_46917</name>
</gene>
<dbReference type="Pfam" id="PF14559">
    <property type="entry name" value="TPR_19"/>
    <property type="match status" value="1"/>
</dbReference>
<feature type="compositionally biased region" description="Polar residues" evidence="2">
    <location>
        <begin position="118"/>
        <end position="129"/>
    </location>
</feature>
<name>A0A1Y2H6F2_9FUNG</name>